<organism evidence="2 3">
    <name type="scientific">Liparis tanakae</name>
    <name type="common">Tanaka's snailfish</name>
    <dbReference type="NCBI Taxonomy" id="230148"/>
    <lineage>
        <taxon>Eukaryota</taxon>
        <taxon>Metazoa</taxon>
        <taxon>Chordata</taxon>
        <taxon>Craniata</taxon>
        <taxon>Vertebrata</taxon>
        <taxon>Euteleostomi</taxon>
        <taxon>Actinopterygii</taxon>
        <taxon>Neopterygii</taxon>
        <taxon>Teleostei</taxon>
        <taxon>Neoteleostei</taxon>
        <taxon>Acanthomorphata</taxon>
        <taxon>Eupercaria</taxon>
        <taxon>Perciformes</taxon>
        <taxon>Cottioidei</taxon>
        <taxon>Cottales</taxon>
        <taxon>Liparidae</taxon>
        <taxon>Liparis</taxon>
    </lineage>
</organism>
<sequence>MERFWLKISSGRNRRPCTSSPAPVATHLSLAELPSTLRPSNLRVRLALSCRRSPPTHPLAHGKALRLRHSLQGKQGRGPSVPTPLRGGGAGDLSERIKGPSAEAEQACSQPRRPDDRQRPPPTGRASCLPEIPGGKYPPAVRVSLQSHPVEVRKSVESE</sequence>
<dbReference type="EMBL" id="SRLO01000087">
    <property type="protein sequence ID" value="TNN77115.1"/>
    <property type="molecule type" value="Genomic_DNA"/>
</dbReference>
<evidence type="ECO:0000256" key="1">
    <source>
        <dbReference type="SAM" id="MobiDB-lite"/>
    </source>
</evidence>
<feature type="region of interest" description="Disordered" evidence="1">
    <location>
        <begin position="69"/>
        <end position="141"/>
    </location>
</feature>
<reference evidence="2 3" key="1">
    <citation type="submission" date="2019-03" db="EMBL/GenBank/DDBJ databases">
        <title>First draft genome of Liparis tanakae, snailfish: a comprehensive survey of snailfish specific genes.</title>
        <authorList>
            <person name="Kim W."/>
            <person name="Song I."/>
            <person name="Jeong J.-H."/>
            <person name="Kim D."/>
            <person name="Kim S."/>
            <person name="Ryu S."/>
            <person name="Song J.Y."/>
            <person name="Lee S.K."/>
        </authorList>
    </citation>
    <scope>NUCLEOTIDE SEQUENCE [LARGE SCALE GENOMIC DNA]</scope>
    <source>
        <tissue evidence="2">Muscle</tissue>
    </source>
</reference>
<protein>
    <submittedName>
        <fullName evidence="2">Uncharacterized protein</fullName>
    </submittedName>
</protein>
<evidence type="ECO:0000313" key="2">
    <source>
        <dbReference type="EMBL" id="TNN77115.1"/>
    </source>
</evidence>
<accession>A0A4Z2IHE5</accession>
<proteinExistence type="predicted"/>
<gene>
    <name evidence="2" type="ORF">EYF80_012753</name>
</gene>
<name>A0A4Z2IHE5_9TELE</name>
<dbReference type="Proteomes" id="UP000314294">
    <property type="component" value="Unassembled WGS sequence"/>
</dbReference>
<keyword evidence="3" id="KW-1185">Reference proteome</keyword>
<evidence type="ECO:0000313" key="3">
    <source>
        <dbReference type="Proteomes" id="UP000314294"/>
    </source>
</evidence>
<dbReference type="AlphaFoldDB" id="A0A4Z2IHE5"/>
<comment type="caution">
    <text evidence="2">The sequence shown here is derived from an EMBL/GenBank/DDBJ whole genome shotgun (WGS) entry which is preliminary data.</text>
</comment>